<organism evidence="9 10">
    <name type="scientific">Punica granatum</name>
    <name type="common">Pomegranate</name>
    <dbReference type="NCBI Taxonomy" id="22663"/>
    <lineage>
        <taxon>Eukaryota</taxon>
        <taxon>Viridiplantae</taxon>
        <taxon>Streptophyta</taxon>
        <taxon>Embryophyta</taxon>
        <taxon>Tracheophyta</taxon>
        <taxon>Spermatophyta</taxon>
        <taxon>Magnoliopsida</taxon>
        <taxon>eudicotyledons</taxon>
        <taxon>Gunneridae</taxon>
        <taxon>Pentapetalae</taxon>
        <taxon>rosids</taxon>
        <taxon>malvids</taxon>
        <taxon>Myrtales</taxon>
        <taxon>Lythraceae</taxon>
        <taxon>Punica</taxon>
    </lineage>
</organism>
<evidence type="ECO:0000256" key="5">
    <source>
        <dbReference type="ARBA" id="ARBA00022989"/>
    </source>
</evidence>
<evidence type="ECO:0000256" key="4">
    <source>
        <dbReference type="ARBA" id="ARBA00022970"/>
    </source>
</evidence>
<evidence type="ECO:0000256" key="3">
    <source>
        <dbReference type="ARBA" id="ARBA00022692"/>
    </source>
</evidence>
<comment type="subcellular location">
    <subcellularLocation>
        <location evidence="1">Membrane</location>
    </subcellularLocation>
</comment>
<feature type="transmembrane region" description="Helical" evidence="7">
    <location>
        <begin position="97"/>
        <end position="119"/>
    </location>
</feature>
<evidence type="ECO:0000256" key="2">
    <source>
        <dbReference type="ARBA" id="ARBA00022448"/>
    </source>
</evidence>
<evidence type="ECO:0000313" key="10">
    <source>
        <dbReference type="Proteomes" id="UP000233551"/>
    </source>
</evidence>
<evidence type="ECO:0000256" key="7">
    <source>
        <dbReference type="SAM" id="Phobius"/>
    </source>
</evidence>
<feature type="transmembrane region" description="Helical" evidence="7">
    <location>
        <begin position="63"/>
        <end position="85"/>
    </location>
</feature>
<feature type="domain" description="Amino acid transporter transmembrane" evidence="8">
    <location>
        <begin position="34"/>
        <end position="119"/>
    </location>
</feature>
<keyword evidence="2" id="KW-0813">Transport</keyword>
<name>A0A2I0J3P3_PUNGR</name>
<dbReference type="STRING" id="22663.A0A2I0J3P3"/>
<keyword evidence="10" id="KW-1185">Reference proteome</keyword>
<dbReference type="GO" id="GO:0016020">
    <property type="term" value="C:membrane"/>
    <property type="evidence" value="ECO:0007669"/>
    <property type="project" value="UniProtKB-SubCell"/>
</dbReference>
<dbReference type="InterPro" id="IPR013057">
    <property type="entry name" value="AA_transpt_TM"/>
</dbReference>
<evidence type="ECO:0000259" key="8">
    <source>
        <dbReference type="Pfam" id="PF01490"/>
    </source>
</evidence>
<keyword evidence="3 7" id="KW-0812">Transmembrane</keyword>
<protein>
    <recommendedName>
        <fullName evidence="8">Amino acid transporter transmembrane domain-containing protein</fullName>
    </recommendedName>
</protein>
<evidence type="ECO:0000313" key="9">
    <source>
        <dbReference type="EMBL" id="PKI50848.1"/>
    </source>
</evidence>
<sequence>MGYQMFGMKTLSQITLNMPPNSVASKVAIWTTVNSYLSFVLIRTGLVLSTVVVAFIIPFFGLMMALIGSLFCILVAIIMPSLCFLRIMRGKATRTQVMLCTGIIVLGIISAVLGTYSTLSQIAKHY</sequence>
<dbReference type="GO" id="GO:0006865">
    <property type="term" value="P:amino acid transport"/>
    <property type="evidence" value="ECO:0007669"/>
    <property type="project" value="UniProtKB-KW"/>
</dbReference>
<gene>
    <name evidence="9" type="ORF">CRG98_028755</name>
</gene>
<dbReference type="EMBL" id="PGOL01002078">
    <property type="protein sequence ID" value="PKI50848.1"/>
    <property type="molecule type" value="Genomic_DNA"/>
</dbReference>
<proteinExistence type="predicted"/>
<keyword evidence="4" id="KW-0029">Amino-acid transport</keyword>
<dbReference type="AlphaFoldDB" id="A0A2I0J3P3"/>
<evidence type="ECO:0000256" key="6">
    <source>
        <dbReference type="ARBA" id="ARBA00023136"/>
    </source>
</evidence>
<comment type="caution">
    <text evidence="9">The sequence shown here is derived from an EMBL/GenBank/DDBJ whole genome shotgun (WGS) entry which is preliminary data.</text>
</comment>
<reference evidence="9 10" key="1">
    <citation type="submission" date="2017-11" db="EMBL/GenBank/DDBJ databases">
        <title>De-novo sequencing of pomegranate (Punica granatum L.) genome.</title>
        <authorList>
            <person name="Akparov Z."/>
            <person name="Amiraslanov A."/>
            <person name="Hajiyeva S."/>
            <person name="Abbasov M."/>
            <person name="Kaur K."/>
            <person name="Hamwieh A."/>
            <person name="Solovyev V."/>
            <person name="Salamov A."/>
            <person name="Braich B."/>
            <person name="Kosarev P."/>
            <person name="Mahmoud A."/>
            <person name="Hajiyev E."/>
            <person name="Babayeva S."/>
            <person name="Izzatullayeva V."/>
            <person name="Mammadov A."/>
            <person name="Mammadov A."/>
            <person name="Sharifova S."/>
            <person name="Ojaghi J."/>
            <person name="Eynullazada K."/>
            <person name="Bayramov B."/>
            <person name="Abdulazimova A."/>
            <person name="Shahmuradov I."/>
        </authorList>
    </citation>
    <scope>NUCLEOTIDE SEQUENCE [LARGE SCALE GENOMIC DNA]</scope>
    <source>
        <strain evidence="10">cv. AG2017</strain>
        <tissue evidence="9">Leaf</tissue>
    </source>
</reference>
<feature type="transmembrane region" description="Helical" evidence="7">
    <location>
        <begin position="36"/>
        <end position="57"/>
    </location>
</feature>
<accession>A0A2I0J3P3</accession>
<keyword evidence="6 7" id="KW-0472">Membrane</keyword>
<dbReference type="Proteomes" id="UP000233551">
    <property type="component" value="Unassembled WGS sequence"/>
</dbReference>
<dbReference type="Pfam" id="PF01490">
    <property type="entry name" value="Aa_trans"/>
    <property type="match status" value="1"/>
</dbReference>
<evidence type="ECO:0000256" key="1">
    <source>
        <dbReference type="ARBA" id="ARBA00004370"/>
    </source>
</evidence>
<keyword evidence="5 7" id="KW-1133">Transmembrane helix</keyword>